<protein>
    <recommendedName>
        <fullName evidence="3">DUF4123 domain-containing protein</fullName>
    </recommendedName>
</protein>
<dbReference type="Pfam" id="PF19541">
    <property type="entry name" value="DUF6065"/>
    <property type="match status" value="1"/>
</dbReference>
<dbReference type="InterPro" id="IPR045709">
    <property type="entry name" value="DUF6065"/>
</dbReference>
<dbReference type="EMBL" id="NRSG01000014">
    <property type="protein sequence ID" value="MBK1657292.1"/>
    <property type="molecule type" value="Genomic_DNA"/>
</dbReference>
<dbReference type="RefSeq" id="WP_133218228.1">
    <property type="nucleotide sequence ID" value="NZ_NRSG01000014.1"/>
</dbReference>
<organism evidence="1 2">
    <name type="scientific">Paracraurococcus ruber</name>
    <dbReference type="NCBI Taxonomy" id="77675"/>
    <lineage>
        <taxon>Bacteria</taxon>
        <taxon>Pseudomonadati</taxon>
        <taxon>Pseudomonadota</taxon>
        <taxon>Alphaproteobacteria</taxon>
        <taxon>Acetobacterales</taxon>
        <taxon>Roseomonadaceae</taxon>
        <taxon>Paracraurococcus</taxon>
    </lineage>
</organism>
<gene>
    <name evidence="1" type="ORF">CKO45_03490</name>
</gene>
<evidence type="ECO:0008006" key="3">
    <source>
        <dbReference type="Google" id="ProtNLM"/>
    </source>
</evidence>
<dbReference type="Proteomes" id="UP000697995">
    <property type="component" value="Unassembled WGS sequence"/>
</dbReference>
<comment type="caution">
    <text evidence="1">The sequence shown here is derived from an EMBL/GenBank/DDBJ whole genome shotgun (WGS) entry which is preliminary data.</text>
</comment>
<reference evidence="1 2" key="1">
    <citation type="journal article" date="2020" name="Microorganisms">
        <title>Osmotic Adaptation and Compatible Solute Biosynthesis of Phototrophic Bacteria as Revealed from Genome Analyses.</title>
        <authorList>
            <person name="Imhoff J.F."/>
            <person name="Rahn T."/>
            <person name="Kunzel S."/>
            <person name="Keller A."/>
            <person name="Neulinger S.C."/>
        </authorList>
    </citation>
    <scope>NUCLEOTIDE SEQUENCE [LARGE SCALE GENOMIC DNA]</scope>
    <source>
        <strain evidence="1 2">DSM 15382</strain>
    </source>
</reference>
<evidence type="ECO:0000313" key="1">
    <source>
        <dbReference type="EMBL" id="MBK1657292.1"/>
    </source>
</evidence>
<proteinExistence type="predicted"/>
<evidence type="ECO:0000313" key="2">
    <source>
        <dbReference type="Proteomes" id="UP000697995"/>
    </source>
</evidence>
<accession>A0ABS1CSP0</accession>
<sequence>MSATPALVTFYRMIPDASLPERADRSGLGSLPTRAYRYCDAVTTAAGFGWHVAPPVDFDLLWDGRQIWWHTAGLPDWLPLGAAQFPHFAEHFKNSAPPGMGDYAPPFLTALQEPGVVQVWTGLAARTAPGWSLLLRDLVNLPAAPGFEAYEGMVETDRWFGPLFTNLRLTRTDSAISFRAGEPFLQVQPIPQAAYAEALLNNAGMVGGLEEFSAEDWAGYHAAIVAPSQDPAAQPGRYAVEGRKRRKAGGCPFAAAMALGRAMLPAGA</sequence>
<keyword evidence="2" id="KW-1185">Reference proteome</keyword>
<name>A0ABS1CSP0_9PROT</name>